<evidence type="ECO:0000313" key="1">
    <source>
        <dbReference type="EMBL" id="MBM6878885.1"/>
    </source>
</evidence>
<reference evidence="1 2" key="1">
    <citation type="journal article" date="2021" name="Sci. Rep.">
        <title>The distribution of antibiotic resistance genes in chicken gut microbiota commensals.</title>
        <authorList>
            <person name="Juricova H."/>
            <person name="Matiasovicova J."/>
            <person name="Kubasova T."/>
            <person name="Cejkova D."/>
            <person name="Rychlik I."/>
        </authorList>
    </citation>
    <scope>NUCLEOTIDE SEQUENCE [LARGE SCALE GENOMIC DNA]</scope>
    <source>
        <strain evidence="1 2">An431b</strain>
    </source>
</reference>
<accession>A0ABS2GCK9</accession>
<sequence>MVPYISQPLSRHNLRNYAFQLRKLLHMENQLYFPVMEFLEVLPDIFPQLSWEIVEDTEFSQYVHGETDILNHYIKIRQSVYDGACEGNGRDRMTVMHEIAHYLLLCVNGVKLQRNFDKQVVKAYCDPEWQAKCLAGEIMIPAHLVAGMDLFDVIEKCGVSWDAAAYQMRHIS</sequence>
<keyword evidence="2" id="KW-1185">Reference proteome</keyword>
<protein>
    <recommendedName>
        <fullName evidence="3">IrrE N-terminal-like domain-containing protein</fullName>
    </recommendedName>
</protein>
<proteinExistence type="predicted"/>
<organism evidence="1 2">
    <name type="scientific">Anaerotignum lactatifermentans</name>
    <dbReference type="NCBI Taxonomy" id="160404"/>
    <lineage>
        <taxon>Bacteria</taxon>
        <taxon>Bacillati</taxon>
        <taxon>Bacillota</taxon>
        <taxon>Clostridia</taxon>
        <taxon>Lachnospirales</taxon>
        <taxon>Anaerotignaceae</taxon>
        <taxon>Anaerotignum</taxon>
    </lineage>
</organism>
<dbReference type="RefSeq" id="WP_205134533.1">
    <property type="nucleotide sequence ID" value="NZ_JACSNT010000023.1"/>
</dbReference>
<name>A0ABS2GCK9_9FIRM</name>
<gene>
    <name evidence="1" type="ORF">H9X83_12105</name>
</gene>
<dbReference type="Proteomes" id="UP000729290">
    <property type="component" value="Unassembled WGS sequence"/>
</dbReference>
<dbReference type="EMBL" id="JACSNV010000025">
    <property type="protein sequence ID" value="MBM6878885.1"/>
    <property type="molecule type" value="Genomic_DNA"/>
</dbReference>
<evidence type="ECO:0008006" key="3">
    <source>
        <dbReference type="Google" id="ProtNLM"/>
    </source>
</evidence>
<evidence type="ECO:0000313" key="2">
    <source>
        <dbReference type="Proteomes" id="UP000729290"/>
    </source>
</evidence>
<comment type="caution">
    <text evidence="1">The sequence shown here is derived from an EMBL/GenBank/DDBJ whole genome shotgun (WGS) entry which is preliminary data.</text>
</comment>